<gene>
    <name evidence="1" type="ORF">THAOC_24352</name>
</gene>
<dbReference type="AlphaFoldDB" id="K0RQ10"/>
<protein>
    <submittedName>
        <fullName evidence="1">Uncharacterized protein</fullName>
    </submittedName>
</protein>
<name>K0RQ10_THAOC</name>
<comment type="caution">
    <text evidence="1">The sequence shown here is derived from an EMBL/GenBank/DDBJ whole genome shotgun (WGS) entry which is preliminary data.</text>
</comment>
<accession>K0RQ10</accession>
<evidence type="ECO:0000313" key="1">
    <source>
        <dbReference type="EMBL" id="EJK55863.1"/>
    </source>
</evidence>
<organism evidence="1 2">
    <name type="scientific">Thalassiosira oceanica</name>
    <name type="common">Marine diatom</name>
    <dbReference type="NCBI Taxonomy" id="159749"/>
    <lineage>
        <taxon>Eukaryota</taxon>
        <taxon>Sar</taxon>
        <taxon>Stramenopiles</taxon>
        <taxon>Ochrophyta</taxon>
        <taxon>Bacillariophyta</taxon>
        <taxon>Coscinodiscophyceae</taxon>
        <taxon>Thalassiosirophycidae</taxon>
        <taxon>Thalassiosirales</taxon>
        <taxon>Thalassiosiraceae</taxon>
        <taxon>Thalassiosira</taxon>
    </lineage>
</organism>
<dbReference type="EMBL" id="AGNL01033048">
    <property type="protein sequence ID" value="EJK55863.1"/>
    <property type="molecule type" value="Genomic_DNA"/>
</dbReference>
<dbReference type="Proteomes" id="UP000266841">
    <property type="component" value="Unassembled WGS sequence"/>
</dbReference>
<sequence length="92" mass="10089">MKIEVPRSGRSAWKVALSNALGLEVTERVPERPGKAPDARNCRDFATGLRQRVPSVGKTRRACRGVRTAELDEVVGNVSKVASRKALAELYK</sequence>
<keyword evidence="2" id="KW-1185">Reference proteome</keyword>
<proteinExistence type="predicted"/>
<evidence type="ECO:0000313" key="2">
    <source>
        <dbReference type="Proteomes" id="UP000266841"/>
    </source>
</evidence>
<reference evidence="1 2" key="1">
    <citation type="journal article" date="2012" name="Genome Biol.">
        <title>Genome and low-iron response of an oceanic diatom adapted to chronic iron limitation.</title>
        <authorList>
            <person name="Lommer M."/>
            <person name="Specht M."/>
            <person name="Roy A.S."/>
            <person name="Kraemer L."/>
            <person name="Andreson R."/>
            <person name="Gutowska M.A."/>
            <person name="Wolf J."/>
            <person name="Bergner S.V."/>
            <person name="Schilhabel M.B."/>
            <person name="Klostermeier U.C."/>
            <person name="Beiko R.G."/>
            <person name="Rosenstiel P."/>
            <person name="Hippler M."/>
            <person name="Laroche J."/>
        </authorList>
    </citation>
    <scope>NUCLEOTIDE SEQUENCE [LARGE SCALE GENOMIC DNA]</scope>
    <source>
        <strain evidence="1 2">CCMP1005</strain>
    </source>
</reference>